<feature type="domain" description="DUF4136" evidence="1">
    <location>
        <begin position="38"/>
        <end position="184"/>
    </location>
</feature>
<dbReference type="Proteomes" id="UP000238949">
    <property type="component" value="Unassembled WGS sequence"/>
</dbReference>
<gene>
    <name evidence="2" type="ORF">C6Y40_00465</name>
</gene>
<keyword evidence="3" id="KW-1185">Reference proteome</keyword>
<dbReference type="OrthoDB" id="6331289at2"/>
<accession>A0A2S9VGQ9</accession>
<evidence type="ECO:0000259" key="1">
    <source>
        <dbReference type="Pfam" id="PF13590"/>
    </source>
</evidence>
<evidence type="ECO:0000313" key="2">
    <source>
        <dbReference type="EMBL" id="PRO75648.1"/>
    </source>
</evidence>
<name>A0A2S9VGQ9_9ALTE</name>
<comment type="caution">
    <text evidence="2">The sequence shown here is derived from an EMBL/GenBank/DDBJ whole genome shotgun (WGS) entry which is preliminary data.</text>
</comment>
<dbReference type="RefSeq" id="WP_105932866.1">
    <property type="nucleotide sequence ID" value="NZ_PVNP01000003.1"/>
</dbReference>
<protein>
    <submittedName>
        <fullName evidence="2">DUF4136 domain-containing protein</fullName>
    </submittedName>
</protein>
<dbReference type="InterPro" id="IPR025411">
    <property type="entry name" value="DUF4136"/>
</dbReference>
<dbReference type="EMBL" id="PVNP01000003">
    <property type="protein sequence ID" value="PRO75648.1"/>
    <property type="molecule type" value="Genomic_DNA"/>
</dbReference>
<reference evidence="3" key="1">
    <citation type="journal article" date="2020" name="Int. J. Syst. Evol. Microbiol.">
        <title>Alteromonas alba sp. nov., a marine bacterium isolated from the seawater of the West Pacific Ocean.</title>
        <authorList>
            <person name="Sun C."/>
            <person name="Wu Y.-H."/>
            <person name="Xamxidin M."/>
            <person name="Cheng H."/>
            <person name="Xu X.-W."/>
        </authorList>
    </citation>
    <scope>NUCLEOTIDE SEQUENCE [LARGE SCALE GENOMIC DNA]</scope>
    <source>
        <strain evidence="3">190</strain>
    </source>
</reference>
<dbReference type="PROSITE" id="PS51257">
    <property type="entry name" value="PROKAR_LIPOPROTEIN"/>
    <property type="match status" value="1"/>
</dbReference>
<dbReference type="Pfam" id="PF13590">
    <property type="entry name" value="DUF4136"/>
    <property type="match status" value="1"/>
</dbReference>
<organism evidence="2 3">
    <name type="scientific">Alteromonas alba</name>
    <dbReference type="NCBI Taxonomy" id="2079529"/>
    <lineage>
        <taxon>Bacteria</taxon>
        <taxon>Pseudomonadati</taxon>
        <taxon>Pseudomonadota</taxon>
        <taxon>Gammaproteobacteria</taxon>
        <taxon>Alteromonadales</taxon>
        <taxon>Alteromonadaceae</taxon>
        <taxon>Alteromonas/Salinimonas group</taxon>
        <taxon>Alteromonas</taxon>
    </lineage>
</organism>
<sequence length="189" mass="20089">MNNNKAGTSFPYRVVLVFLFCAWLAGCASNKPQIKMRDETNFAALKTFYVQPPLNSVNPTLEQHMASTIITVLQGKGLTAAGEEDADIKVGFFPSSRVEEGGSSVSIGLGTGVFGRSGGISLGSIFSVPVGEQVTEYQNLQIEVVQNGEFIYSAAGSAELEASDSITVQQALTTLVETLLESFPANRAN</sequence>
<evidence type="ECO:0000313" key="3">
    <source>
        <dbReference type="Proteomes" id="UP000238949"/>
    </source>
</evidence>
<dbReference type="AlphaFoldDB" id="A0A2S9VGQ9"/>
<proteinExistence type="predicted"/>